<dbReference type="Pfam" id="PF07110">
    <property type="entry name" value="EthD"/>
    <property type="match status" value="1"/>
</dbReference>
<dbReference type="EMBL" id="JAADZU010000003">
    <property type="protein sequence ID" value="NDK88284.1"/>
    <property type="molecule type" value="Genomic_DNA"/>
</dbReference>
<sequence length="105" mass="10949">MTIRLSVCYGQPADPAAFDEYYARVHIPLANAIPGLQEFTWGPVASVDGSTPPYYAVANLFFADADALKAGLQSAEMGAAAADVANFADGGATMFTQEEVSVRAG</sequence>
<dbReference type="InterPro" id="IPR009799">
    <property type="entry name" value="EthD_dom"/>
</dbReference>
<feature type="domain" description="EthD" evidence="1">
    <location>
        <begin position="12"/>
        <end position="90"/>
    </location>
</feature>
<name>A0A7K3LJ74_9ACTN</name>
<dbReference type="GO" id="GO:0016491">
    <property type="term" value="F:oxidoreductase activity"/>
    <property type="evidence" value="ECO:0007669"/>
    <property type="project" value="InterPro"/>
</dbReference>
<dbReference type="NCBIfam" id="TIGR02118">
    <property type="entry name" value="EthD family reductase"/>
    <property type="match status" value="1"/>
</dbReference>
<dbReference type="InterPro" id="IPR011008">
    <property type="entry name" value="Dimeric_a/b-barrel"/>
</dbReference>
<dbReference type="SUPFAM" id="SSF54909">
    <property type="entry name" value="Dimeric alpha+beta barrel"/>
    <property type="match status" value="1"/>
</dbReference>
<dbReference type="AlphaFoldDB" id="A0A7K3LJ74"/>
<dbReference type="PANTHER" id="PTHR40260:SF2">
    <property type="entry name" value="BLR8190 PROTEIN"/>
    <property type="match status" value="1"/>
</dbReference>
<proteinExistence type="predicted"/>
<gene>
    <name evidence="2" type="ORF">GYA93_01595</name>
</gene>
<accession>A0A7K3LJ74</accession>
<keyword evidence="3" id="KW-1185">Reference proteome</keyword>
<comment type="caution">
    <text evidence="2">The sequence shown here is derived from an EMBL/GenBank/DDBJ whole genome shotgun (WGS) entry which is preliminary data.</text>
</comment>
<dbReference type="Gene3D" id="3.30.70.100">
    <property type="match status" value="1"/>
</dbReference>
<dbReference type="RefSeq" id="WP_059036883.1">
    <property type="nucleotide sequence ID" value="NZ_JAADZU010000003.1"/>
</dbReference>
<reference evidence="2 3" key="1">
    <citation type="submission" date="2020-01" db="EMBL/GenBank/DDBJ databases">
        <title>Investigation of new actinobacteria for the biodesulphurisation of diesel fuel.</title>
        <authorList>
            <person name="Athi Narayanan S.M."/>
        </authorList>
    </citation>
    <scope>NUCLEOTIDE SEQUENCE [LARGE SCALE GENOMIC DNA]</scope>
    <source>
        <strain evidence="2 3">213E</strain>
    </source>
</reference>
<protein>
    <submittedName>
        <fullName evidence="2">EthD family reductase</fullName>
    </submittedName>
</protein>
<dbReference type="Proteomes" id="UP000466307">
    <property type="component" value="Unassembled WGS sequence"/>
</dbReference>
<evidence type="ECO:0000259" key="1">
    <source>
        <dbReference type="Pfam" id="PF07110"/>
    </source>
</evidence>
<dbReference type="PANTHER" id="PTHR40260">
    <property type="entry name" value="BLR8190 PROTEIN"/>
    <property type="match status" value="1"/>
</dbReference>
<evidence type="ECO:0000313" key="2">
    <source>
        <dbReference type="EMBL" id="NDK88284.1"/>
    </source>
</evidence>
<evidence type="ECO:0000313" key="3">
    <source>
        <dbReference type="Proteomes" id="UP000466307"/>
    </source>
</evidence>
<organism evidence="2 3">
    <name type="scientific">Gordonia desulfuricans</name>
    <dbReference type="NCBI Taxonomy" id="89051"/>
    <lineage>
        <taxon>Bacteria</taxon>
        <taxon>Bacillati</taxon>
        <taxon>Actinomycetota</taxon>
        <taxon>Actinomycetes</taxon>
        <taxon>Mycobacteriales</taxon>
        <taxon>Gordoniaceae</taxon>
        <taxon>Gordonia</taxon>
    </lineage>
</organism>